<proteinExistence type="predicted"/>
<keyword evidence="1" id="KW-0472">Membrane</keyword>
<sequence>MLALLPPLAQAAGRNMILEGLVVCVMIGAALFTVGRASRRG</sequence>
<reference evidence="2 3" key="1">
    <citation type="submission" date="2019-02" db="EMBL/GenBank/DDBJ databases">
        <title>Deep-cultivation of Planctomycetes and their phenomic and genomic characterization uncovers novel biology.</title>
        <authorList>
            <person name="Wiegand S."/>
            <person name="Jogler M."/>
            <person name="Boedeker C."/>
            <person name="Pinto D."/>
            <person name="Vollmers J."/>
            <person name="Rivas-Marin E."/>
            <person name="Kohn T."/>
            <person name="Peeters S.H."/>
            <person name="Heuer A."/>
            <person name="Rast P."/>
            <person name="Oberbeckmann S."/>
            <person name="Bunk B."/>
            <person name="Jeske O."/>
            <person name="Meyerdierks A."/>
            <person name="Storesund J.E."/>
            <person name="Kallscheuer N."/>
            <person name="Luecker S."/>
            <person name="Lage O.M."/>
            <person name="Pohl T."/>
            <person name="Merkel B.J."/>
            <person name="Hornburger P."/>
            <person name="Mueller R.-W."/>
            <person name="Bruemmer F."/>
            <person name="Labrenz M."/>
            <person name="Spormann A.M."/>
            <person name="Op den Camp H."/>
            <person name="Overmann J."/>
            <person name="Amann R."/>
            <person name="Jetten M.S.M."/>
            <person name="Mascher T."/>
            <person name="Medema M.H."/>
            <person name="Devos D.P."/>
            <person name="Kaster A.-K."/>
            <person name="Ovreas L."/>
            <person name="Rohde M."/>
            <person name="Galperin M.Y."/>
            <person name="Jogler C."/>
        </authorList>
    </citation>
    <scope>NUCLEOTIDE SEQUENCE [LARGE SCALE GENOMIC DNA]</scope>
    <source>
        <strain evidence="2 3">CA12</strain>
    </source>
</reference>
<evidence type="ECO:0000313" key="3">
    <source>
        <dbReference type="Proteomes" id="UP000318741"/>
    </source>
</evidence>
<feature type="transmembrane region" description="Helical" evidence="1">
    <location>
        <begin position="16"/>
        <end position="35"/>
    </location>
</feature>
<dbReference type="KEGG" id="acaf:CA12_36280"/>
<organism evidence="2 3">
    <name type="scientific">Alienimonas californiensis</name>
    <dbReference type="NCBI Taxonomy" id="2527989"/>
    <lineage>
        <taxon>Bacteria</taxon>
        <taxon>Pseudomonadati</taxon>
        <taxon>Planctomycetota</taxon>
        <taxon>Planctomycetia</taxon>
        <taxon>Planctomycetales</taxon>
        <taxon>Planctomycetaceae</taxon>
        <taxon>Alienimonas</taxon>
    </lineage>
</organism>
<accession>A0A517PDP5</accession>
<gene>
    <name evidence="2" type="ORF">CA12_36280</name>
</gene>
<keyword evidence="3" id="KW-1185">Reference proteome</keyword>
<dbReference type="Proteomes" id="UP000318741">
    <property type="component" value="Chromosome"/>
</dbReference>
<dbReference type="RefSeq" id="WP_261342366.1">
    <property type="nucleotide sequence ID" value="NZ_CP036265.1"/>
</dbReference>
<protein>
    <submittedName>
        <fullName evidence="2">Uncharacterized protein</fullName>
    </submittedName>
</protein>
<evidence type="ECO:0000256" key="1">
    <source>
        <dbReference type="SAM" id="Phobius"/>
    </source>
</evidence>
<keyword evidence="1" id="KW-0812">Transmembrane</keyword>
<dbReference type="AlphaFoldDB" id="A0A517PDP5"/>
<evidence type="ECO:0000313" key="2">
    <source>
        <dbReference type="EMBL" id="QDT17502.1"/>
    </source>
</evidence>
<dbReference type="EMBL" id="CP036265">
    <property type="protein sequence ID" value="QDT17502.1"/>
    <property type="molecule type" value="Genomic_DNA"/>
</dbReference>
<keyword evidence="1" id="KW-1133">Transmembrane helix</keyword>
<name>A0A517PDP5_9PLAN</name>